<proteinExistence type="predicted"/>
<dbReference type="EMBL" id="AVPH01000245">
    <property type="protein sequence ID" value="ERE05282.1"/>
    <property type="molecule type" value="Genomic_DNA"/>
</dbReference>
<dbReference type="GO" id="GO:0016853">
    <property type="term" value="F:isomerase activity"/>
    <property type="evidence" value="ECO:0007669"/>
    <property type="project" value="UniProtKB-KW"/>
</dbReference>
<protein>
    <submittedName>
        <fullName evidence="2">Protein-disulfide isomerase</fullName>
    </submittedName>
</protein>
<dbReference type="CDD" id="cd03025">
    <property type="entry name" value="DsbA_FrnE_like"/>
    <property type="match status" value="1"/>
</dbReference>
<evidence type="ECO:0000313" key="3">
    <source>
        <dbReference type="Proteomes" id="UP000016426"/>
    </source>
</evidence>
<evidence type="ECO:0000313" key="2">
    <source>
        <dbReference type="EMBL" id="ERE05282.1"/>
    </source>
</evidence>
<dbReference type="Proteomes" id="UP000016426">
    <property type="component" value="Unassembled WGS sequence"/>
</dbReference>
<dbReference type="Gene3D" id="3.40.30.10">
    <property type="entry name" value="Glutaredoxin"/>
    <property type="match status" value="1"/>
</dbReference>
<name>A0ABN0N5N1_9NEIS</name>
<organism evidence="2 3">
    <name type="scientific">Pseudogulbenkiania ferrooxidans EGD-HP2</name>
    <dbReference type="NCBI Taxonomy" id="1388764"/>
    <lineage>
        <taxon>Bacteria</taxon>
        <taxon>Pseudomonadati</taxon>
        <taxon>Pseudomonadota</taxon>
        <taxon>Betaproteobacteria</taxon>
        <taxon>Neisseriales</taxon>
        <taxon>Chromobacteriaceae</taxon>
        <taxon>Pseudogulbenkiania</taxon>
    </lineage>
</organism>
<keyword evidence="2" id="KW-0413">Isomerase</keyword>
<sequence length="231" mass="24980">MVTSMKLHYFYDPLCGWCYGASPLLQAAAGLPGVSVEMHAGGMIDEEEGRAITPDWRAYVMPHDKRIAQMSGQPFGDAYYDGLLNDIGAPLASNPPIAAVLAAPRLGIAPLAMLARIQRAHYQEGRRIAEFSVLSELAVELGTDAESFQAAWESAREEAETHIDDTRRQMGRLGLRGFPSVVLEQDGKLERLELSGWLGKPAELAAALAEKLPKPAAAGDDALFCTPDSCR</sequence>
<dbReference type="SUPFAM" id="SSF52833">
    <property type="entry name" value="Thioredoxin-like"/>
    <property type="match status" value="1"/>
</dbReference>
<feature type="domain" description="DSBA-like thioredoxin" evidence="1">
    <location>
        <begin position="8"/>
        <end position="188"/>
    </location>
</feature>
<reference evidence="2 3" key="1">
    <citation type="journal article" date="2013" name="Genome Announc.">
        <title>Genome Sequence of the Pigment-Producing Bacterium Pseudogulbenkiania ferrooxidans, Isolated from Loktak Lake.</title>
        <authorList>
            <person name="Puranik S."/>
            <person name="Talkal R."/>
            <person name="Qureshi A."/>
            <person name="Khardenavis A."/>
            <person name="Kapley A."/>
            <person name="Purohit H.J."/>
        </authorList>
    </citation>
    <scope>NUCLEOTIDE SEQUENCE [LARGE SCALE GENOMIC DNA]</scope>
    <source>
        <strain evidence="2 3">EGD-HP2</strain>
    </source>
</reference>
<evidence type="ECO:0000259" key="1">
    <source>
        <dbReference type="Pfam" id="PF01323"/>
    </source>
</evidence>
<dbReference type="InterPro" id="IPR036249">
    <property type="entry name" value="Thioredoxin-like_sf"/>
</dbReference>
<accession>A0ABN0N5N1</accession>
<comment type="caution">
    <text evidence="2">The sequence shown here is derived from an EMBL/GenBank/DDBJ whole genome shotgun (WGS) entry which is preliminary data.</text>
</comment>
<dbReference type="InterPro" id="IPR001853">
    <property type="entry name" value="DSBA-like_thioredoxin_dom"/>
</dbReference>
<keyword evidence="3" id="KW-1185">Reference proteome</keyword>
<dbReference type="Pfam" id="PF01323">
    <property type="entry name" value="DSBA"/>
    <property type="match status" value="1"/>
</dbReference>
<gene>
    <name evidence="2" type="ORF">O166_10275</name>
</gene>